<dbReference type="WBParaSite" id="Pan_g13545.t1">
    <property type="protein sequence ID" value="Pan_g13545.t1"/>
    <property type="gene ID" value="Pan_g13545"/>
</dbReference>
<sequence>MMTTVNESNMTNSLLASTSLVPKLSSTSVVISERIALATFDKLCFYIFFFIKTASTWVTVAKYIRKSYEEHLFGCLKHAYKIAVVFTLCAPISTPTTNE</sequence>
<dbReference type="Proteomes" id="UP000492821">
    <property type="component" value="Unassembled WGS sequence"/>
</dbReference>
<keyword evidence="1" id="KW-1185">Reference proteome</keyword>
<protein>
    <submittedName>
        <fullName evidence="2">Uncharacterized protein</fullName>
    </submittedName>
</protein>
<accession>A0A7E4UW45</accession>
<evidence type="ECO:0000313" key="2">
    <source>
        <dbReference type="WBParaSite" id="Pan_g13545.t1"/>
    </source>
</evidence>
<reference evidence="1" key="1">
    <citation type="journal article" date="2013" name="Genetics">
        <title>The draft genome and transcriptome of Panagrellus redivivus are shaped by the harsh demands of a free-living lifestyle.</title>
        <authorList>
            <person name="Srinivasan J."/>
            <person name="Dillman A.R."/>
            <person name="Macchietto M.G."/>
            <person name="Heikkinen L."/>
            <person name="Lakso M."/>
            <person name="Fracchia K.M."/>
            <person name="Antoshechkin I."/>
            <person name="Mortazavi A."/>
            <person name="Wong G."/>
            <person name="Sternberg P.W."/>
        </authorList>
    </citation>
    <scope>NUCLEOTIDE SEQUENCE [LARGE SCALE GENOMIC DNA]</scope>
    <source>
        <strain evidence="1">MT8872</strain>
    </source>
</reference>
<name>A0A7E4UW45_PANRE</name>
<proteinExistence type="predicted"/>
<dbReference type="AlphaFoldDB" id="A0A7E4UW45"/>
<reference evidence="2" key="2">
    <citation type="submission" date="2020-10" db="UniProtKB">
        <authorList>
            <consortium name="WormBaseParasite"/>
        </authorList>
    </citation>
    <scope>IDENTIFICATION</scope>
</reference>
<evidence type="ECO:0000313" key="1">
    <source>
        <dbReference type="Proteomes" id="UP000492821"/>
    </source>
</evidence>
<organism evidence="1 2">
    <name type="scientific">Panagrellus redivivus</name>
    <name type="common">Microworm</name>
    <dbReference type="NCBI Taxonomy" id="6233"/>
    <lineage>
        <taxon>Eukaryota</taxon>
        <taxon>Metazoa</taxon>
        <taxon>Ecdysozoa</taxon>
        <taxon>Nematoda</taxon>
        <taxon>Chromadorea</taxon>
        <taxon>Rhabditida</taxon>
        <taxon>Tylenchina</taxon>
        <taxon>Panagrolaimomorpha</taxon>
        <taxon>Panagrolaimoidea</taxon>
        <taxon>Panagrolaimidae</taxon>
        <taxon>Panagrellus</taxon>
    </lineage>
</organism>